<dbReference type="SUPFAM" id="SSF46785">
    <property type="entry name" value="Winged helix' DNA-binding domain"/>
    <property type="match status" value="1"/>
</dbReference>
<dbReference type="GO" id="GO:0016301">
    <property type="term" value="F:kinase activity"/>
    <property type="evidence" value="ECO:0007669"/>
    <property type="project" value="UniProtKB-KW"/>
</dbReference>
<dbReference type="InterPro" id="IPR001387">
    <property type="entry name" value="Cro/C1-type_HTH"/>
</dbReference>
<evidence type="ECO:0000313" key="5">
    <source>
        <dbReference type="Proteomes" id="UP000243688"/>
    </source>
</evidence>
<dbReference type="SUPFAM" id="SSF54631">
    <property type="entry name" value="CBS-domain pair"/>
    <property type="match status" value="1"/>
</dbReference>
<proteinExistence type="predicted"/>
<dbReference type="Pfam" id="PF00571">
    <property type="entry name" value="CBS"/>
    <property type="match status" value="2"/>
</dbReference>
<name>A0A2A6DYM2_9BACL</name>
<dbReference type="InterPro" id="IPR013196">
    <property type="entry name" value="HTH_11"/>
</dbReference>
<dbReference type="Gene3D" id="1.10.10.10">
    <property type="entry name" value="Winged helix-like DNA-binding domain superfamily/Winged helix DNA-binding domain"/>
    <property type="match status" value="1"/>
</dbReference>
<accession>A0A2A6DYM2</accession>
<dbReference type="CDD" id="cd04617">
    <property type="entry name" value="CBS_pair_CcpN"/>
    <property type="match status" value="1"/>
</dbReference>
<comment type="caution">
    <text evidence="4">The sequence shown here is derived from an EMBL/GenBank/DDBJ whole genome shotgun (WGS) entry which is preliminary data.</text>
</comment>
<dbReference type="InterPro" id="IPR051462">
    <property type="entry name" value="CBS_domain-containing"/>
</dbReference>
<dbReference type="Proteomes" id="UP000243688">
    <property type="component" value="Unassembled WGS sequence"/>
</dbReference>
<dbReference type="PANTHER" id="PTHR48108">
    <property type="entry name" value="CBS DOMAIN-CONTAINING PROTEIN CBSX2, CHLOROPLASTIC"/>
    <property type="match status" value="1"/>
</dbReference>
<evidence type="ECO:0000256" key="1">
    <source>
        <dbReference type="ARBA" id="ARBA00022737"/>
    </source>
</evidence>
<feature type="domain" description="CBS" evidence="3">
    <location>
        <begin position="161"/>
        <end position="228"/>
    </location>
</feature>
<dbReference type="InterPro" id="IPR036390">
    <property type="entry name" value="WH_DNA-bd_sf"/>
</dbReference>
<keyword evidence="1" id="KW-0677">Repeat</keyword>
<dbReference type="CDD" id="cd00093">
    <property type="entry name" value="HTH_XRE"/>
    <property type="match status" value="1"/>
</dbReference>
<keyword evidence="4" id="KW-0418">Kinase</keyword>
<reference evidence="4 5" key="1">
    <citation type="submission" date="2016-12" db="EMBL/GenBank/DDBJ databases">
        <title>Candidatus Reconcilibacillus cellulovorans genome.</title>
        <authorList>
            <person name="Kolinko S."/>
            <person name="Wu Y.-W."/>
            <person name="Tachea F."/>
            <person name="Denzel E."/>
            <person name="Hiras J."/>
            <person name="Baecker N."/>
            <person name="Chan L.J."/>
            <person name="Eichorst S.A."/>
            <person name="Frey D."/>
            <person name="Adams P.D."/>
            <person name="Pray T."/>
            <person name="Tanjore D."/>
            <person name="Petzold C.J."/>
            <person name="Gladden J.M."/>
            <person name="Simmons B.A."/>
            <person name="Singer S.W."/>
        </authorList>
    </citation>
    <scope>NUCLEOTIDE SEQUENCE [LARGE SCALE GENOMIC DNA]</scope>
    <source>
        <strain evidence="4">JTherm</strain>
    </source>
</reference>
<evidence type="ECO:0000256" key="2">
    <source>
        <dbReference type="PROSITE-ProRule" id="PRU00703"/>
    </source>
</evidence>
<dbReference type="Gene3D" id="3.10.580.10">
    <property type="entry name" value="CBS-domain"/>
    <property type="match status" value="1"/>
</dbReference>
<dbReference type="EMBL" id="MOXJ01000026">
    <property type="protein sequence ID" value="PDO09835.1"/>
    <property type="molecule type" value="Genomic_DNA"/>
</dbReference>
<dbReference type="InterPro" id="IPR000644">
    <property type="entry name" value="CBS_dom"/>
</dbReference>
<evidence type="ECO:0000313" key="4">
    <source>
        <dbReference type="EMBL" id="PDO09835.1"/>
    </source>
</evidence>
<sequence>MRRHDRNHRAKEALSIELTPRQAELLRLIRQHAPITGEQLAEMVGVSRPTLRSDLALLVMLGLAEAKPKVGYFPGKRPYPDRRGVPDPADVRVDEVMGVPAVVRETASVNDAVVALFTQDVGSLTVVDETGDLAGVVSRKDLLKVLVGGPQGAQLPVSVVMTRRPHVVVARPEERLLDAARKMILHQIDGMPVVRPASGDGENGRLEVVGRVTKTTVVKVFVETIGAPGQEAP</sequence>
<dbReference type="PROSITE" id="PS51371">
    <property type="entry name" value="CBS"/>
    <property type="match status" value="2"/>
</dbReference>
<dbReference type="SMART" id="SM00116">
    <property type="entry name" value="CBS"/>
    <property type="match status" value="2"/>
</dbReference>
<gene>
    <name evidence="4" type="ORF">BLM47_10470</name>
</gene>
<dbReference type="AlphaFoldDB" id="A0A2A6DYM2"/>
<dbReference type="InterPro" id="IPR036388">
    <property type="entry name" value="WH-like_DNA-bd_sf"/>
</dbReference>
<evidence type="ECO:0000259" key="3">
    <source>
        <dbReference type="PROSITE" id="PS51371"/>
    </source>
</evidence>
<dbReference type="PANTHER" id="PTHR48108:SF32">
    <property type="entry name" value="TRANSCRIPTIONAL REPRESSOR CCPN"/>
    <property type="match status" value="1"/>
</dbReference>
<feature type="domain" description="CBS" evidence="3">
    <location>
        <begin position="96"/>
        <end position="155"/>
    </location>
</feature>
<protein>
    <submittedName>
        <fullName evidence="4">Histidine kinase</fullName>
    </submittedName>
</protein>
<keyword evidence="4" id="KW-0808">Transferase</keyword>
<keyword evidence="2" id="KW-0129">CBS domain</keyword>
<dbReference type="Pfam" id="PF08279">
    <property type="entry name" value="HTH_11"/>
    <property type="match status" value="1"/>
</dbReference>
<organism evidence="4 5">
    <name type="scientific">Candidatus Reconcilbacillus cellulovorans</name>
    <dbReference type="NCBI Taxonomy" id="1906605"/>
    <lineage>
        <taxon>Bacteria</taxon>
        <taxon>Bacillati</taxon>
        <taxon>Bacillota</taxon>
        <taxon>Bacilli</taxon>
        <taxon>Bacillales</taxon>
        <taxon>Paenibacillaceae</taxon>
        <taxon>Candidatus Reconcilbacillus</taxon>
    </lineage>
</organism>
<dbReference type="InterPro" id="IPR046342">
    <property type="entry name" value="CBS_dom_sf"/>
</dbReference>